<dbReference type="OrthoDB" id="9811557at2"/>
<comment type="cofactor">
    <cofactor evidence="1">
        <name>FAD</name>
        <dbReference type="ChEBI" id="CHEBI:57692"/>
    </cofactor>
</comment>
<evidence type="ECO:0000256" key="2">
    <source>
        <dbReference type="ARBA" id="ARBA00008000"/>
    </source>
</evidence>
<comment type="similarity">
    <text evidence="2">Belongs to the FAD-binding oxidoreductase/transferase type 4 family.</text>
</comment>
<dbReference type="AlphaFoldDB" id="A0A5Q6RJX6"/>
<dbReference type="Gene3D" id="1.10.45.10">
    <property type="entry name" value="Vanillyl-alcohol Oxidase, Chain A, domain 4"/>
    <property type="match status" value="1"/>
</dbReference>
<feature type="domain" description="FAD-binding PCMH-type" evidence="6">
    <location>
        <begin position="38"/>
        <end position="217"/>
    </location>
</feature>
<dbReference type="GO" id="GO:0071949">
    <property type="term" value="F:FAD binding"/>
    <property type="evidence" value="ECO:0007669"/>
    <property type="project" value="InterPro"/>
</dbReference>
<dbReference type="FunFam" id="3.30.70.2740:FF:000001">
    <property type="entry name" value="D-lactate dehydrogenase mitochondrial"/>
    <property type="match status" value="1"/>
</dbReference>
<keyword evidence="4" id="KW-0274">FAD</keyword>
<reference evidence="7 8" key="1">
    <citation type="submission" date="2019-09" db="EMBL/GenBank/DDBJ databases">
        <title>Mumia zhuanghuii sp. nov. isolated from the intestinal contents of plateau pika (Ochotona curzoniae) in the Qinghai-Tibet plateau of China.</title>
        <authorList>
            <person name="Tian Z."/>
        </authorList>
    </citation>
    <scope>NUCLEOTIDE SEQUENCE [LARGE SCALE GENOMIC DNA]</scope>
    <source>
        <strain evidence="8">350</strain>
    </source>
</reference>
<keyword evidence="3" id="KW-0285">Flavoprotein</keyword>
<dbReference type="InterPro" id="IPR016164">
    <property type="entry name" value="FAD-linked_Oxase-like_C"/>
</dbReference>
<dbReference type="RefSeq" id="WP_149771678.1">
    <property type="nucleotide sequence ID" value="NZ_VDFQ02000007.1"/>
</dbReference>
<dbReference type="Pfam" id="PF02913">
    <property type="entry name" value="FAD-oxidase_C"/>
    <property type="match status" value="1"/>
</dbReference>
<evidence type="ECO:0000256" key="5">
    <source>
        <dbReference type="ARBA" id="ARBA00023002"/>
    </source>
</evidence>
<dbReference type="InterPro" id="IPR016166">
    <property type="entry name" value="FAD-bd_PCMH"/>
</dbReference>
<dbReference type="Proteomes" id="UP000307768">
    <property type="component" value="Unassembled WGS sequence"/>
</dbReference>
<organism evidence="7 8">
    <name type="scientific">Mumia zhuanghuii</name>
    <dbReference type="NCBI Taxonomy" id="2585211"/>
    <lineage>
        <taxon>Bacteria</taxon>
        <taxon>Bacillati</taxon>
        <taxon>Actinomycetota</taxon>
        <taxon>Actinomycetes</taxon>
        <taxon>Propionibacteriales</taxon>
        <taxon>Nocardioidaceae</taxon>
        <taxon>Mumia</taxon>
    </lineage>
</organism>
<dbReference type="Gene3D" id="3.30.70.2740">
    <property type="match status" value="1"/>
</dbReference>
<dbReference type="Gene3D" id="3.30.465.10">
    <property type="match status" value="1"/>
</dbReference>
<evidence type="ECO:0000313" key="8">
    <source>
        <dbReference type="Proteomes" id="UP000307768"/>
    </source>
</evidence>
<evidence type="ECO:0000256" key="1">
    <source>
        <dbReference type="ARBA" id="ARBA00001974"/>
    </source>
</evidence>
<dbReference type="InterPro" id="IPR036318">
    <property type="entry name" value="FAD-bd_PCMH-like_sf"/>
</dbReference>
<sequence length="458" mass="47887">MRNDAFVAALTAELGAEVVLTDPDRLVSYQTDRAMFCDAGMPCAVVLARSTADVATAVRLASEHAVPIVAQGARSGLSGAANAIDGCLVVALERMDQVLEVDVDERLVVTQPGVMNADLSRVVAEHGLFYPPDPSSWEFCTIGGNLATNSGGLCCVKYGVTTDYVLALEVVLADGEVLRTGRRTVKGVAGYDLARLFVGSEGTLGIITEATLRLRPAAQRPRTLAATFGTIHEAAAGIAAITRSAVIPNLLELMDRTSLRAVNDAYRLGFEDSVGALVLAQSDAPGLAGEAEIDAIAAHLRAAGAYDVVLAADDAEAALLLTARREVLTAFEAMGTTMVDDVCVPRTRIADLVDGVAAIAEKRGVVIGVVGHAGDGNFHPCVIFDATDPDEADRAHMAFDDVMVLGLELGGTITGEHGVGVLKRELLSRELGPVGMRVQRAVKDALDPRGLLNPGKVI</sequence>
<dbReference type="InterPro" id="IPR006094">
    <property type="entry name" value="Oxid_FAD_bind_N"/>
</dbReference>
<dbReference type="InterPro" id="IPR051914">
    <property type="entry name" value="FAD-linked_OxidoTrans_Type4"/>
</dbReference>
<dbReference type="PROSITE" id="PS51387">
    <property type="entry name" value="FAD_PCMH"/>
    <property type="match status" value="1"/>
</dbReference>
<dbReference type="GO" id="GO:0016491">
    <property type="term" value="F:oxidoreductase activity"/>
    <property type="evidence" value="ECO:0007669"/>
    <property type="project" value="UniProtKB-KW"/>
</dbReference>
<dbReference type="Pfam" id="PF01565">
    <property type="entry name" value="FAD_binding_4"/>
    <property type="match status" value="1"/>
</dbReference>
<dbReference type="SUPFAM" id="SSF55103">
    <property type="entry name" value="FAD-linked oxidases, C-terminal domain"/>
    <property type="match status" value="1"/>
</dbReference>
<dbReference type="PANTHER" id="PTHR42934">
    <property type="entry name" value="GLYCOLATE OXIDASE SUBUNIT GLCD"/>
    <property type="match status" value="1"/>
</dbReference>
<dbReference type="InterPro" id="IPR004113">
    <property type="entry name" value="FAD-bd_oxidored_4_C"/>
</dbReference>
<comment type="caution">
    <text evidence="7">The sequence shown here is derived from an EMBL/GenBank/DDBJ whole genome shotgun (WGS) entry which is preliminary data.</text>
</comment>
<dbReference type="FunFam" id="1.10.45.10:FF:000001">
    <property type="entry name" value="D-lactate dehydrogenase mitochondrial"/>
    <property type="match status" value="1"/>
</dbReference>
<keyword evidence="5" id="KW-0560">Oxidoreductase</keyword>
<dbReference type="InterPro" id="IPR016171">
    <property type="entry name" value="Vanillyl_alc_oxidase_C-sub2"/>
</dbReference>
<proteinExistence type="inferred from homology"/>
<accession>A0A5Q6RJX6</accession>
<dbReference type="InterPro" id="IPR016169">
    <property type="entry name" value="FAD-bd_PCMH_sub2"/>
</dbReference>
<dbReference type="PANTHER" id="PTHR42934:SF2">
    <property type="entry name" value="GLYCOLATE OXIDASE SUBUNIT GLCD"/>
    <property type="match status" value="1"/>
</dbReference>
<evidence type="ECO:0000256" key="4">
    <source>
        <dbReference type="ARBA" id="ARBA00022827"/>
    </source>
</evidence>
<dbReference type="SUPFAM" id="SSF56176">
    <property type="entry name" value="FAD-binding/transporter-associated domain-like"/>
    <property type="match status" value="1"/>
</dbReference>
<protein>
    <submittedName>
        <fullName evidence="7">FAD-binding protein</fullName>
    </submittedName>
</protein>
<evidence type="ECO:0000259" key="6">
    <source>
        <dbReference type="PROSITE" id="PS51387"/>
    </source>
</evidence>
<dbReference type="EMBL" id="VDFQ02000007">
    <property type="protein sequence ID" value="KAA1418375.1"/>
    <property type="molecule type" value="Genomic_DNA"/>
</dbReference>
<gene>
    <name evidence="7" type="ORF">FE697_021385</name>
</gene>
<evidence type="ECO:0000256" key="3">
    <source>
        <dbReference type="ARBA" id="ARBA00022630"/>
    </source>
</evidence>
<evidence type="ECO:0000313" key="7">
    <source>
        <dbReference type="EMBL" id="KAA1418375.1"/>
    </source>
</evidence>
<name>A0A5Q6RJX6_9ACTN</name>